<organism evidence="1 2">
    <name type="scientific">Hypsibius exemplaris</name>
    <name type="common">Freshwater tardigrade</name>
    <dbReference type="NCBI Taxonomy" id="2072580"/>
    <lineage>
        <taxon>Eukaryota</taxon>
        <taxon>Metazoa</taxon>
        <taxon>Ecdysozoa</taxon>
        <taxon>Tardigrada</taxon>
        <taxon>Eutardigrada</taxon>
        <taxon>Parachela</taxon>
        <taxon>Hypsibioidea</taxon>
        <taxon>Hypsibiidae</taxon>
        <taxon>Hypsibius</taxon>
    </lineage>
</organism>
<proteinExistence type="predicted"/>
<comment type="caution">
    <text evidence="1">The sequence shown here is derived from an EMBL/GenBank/DDBJ whole genome shotgun (WGS) entry which is preliminary data.</text>
</comment>
<accession>A0A1W0WPM5</accession>
<keyword evidence="2" id="KW-1185">Reference proteome</keyword>
<protein>
    <submittedName>
        <fullName evidence="1">Uncharacterized protein</fullName>
    </submittedName>
</protein>
<dbReference type="AlphaFoldDB" id="A0A1W0WPM5"/>
<dbReference type="Proteomes" id="UP000192578">
    <property type="component" value="Unassembled WGS sequence"/>
</dbReference>
<sequence length="115" mass="12958">MGKFRSCFSKRNNAATNSSNRTFGVLLLGCKRLSEPTINKRTDRLQLRPTVYDSDCPSTIQTDRLQFGLTVSDSDRPSPIRTVRLRFGPSVYDSDRPSTIWADRLRFGPTVSDLG</sequence>
<evidence type="ECO:0000313" key="1">
    <source>
        <dbReference type="EMBL" id="OQV17155.1"/>
    </source>
</evidence>
<reference evidence="2" key="1">
    <citation type="submission" date="2017-01" db="EMBL/GenBank/DDBJ databases">
        <title>Comparative genomics of anhydrobiosis in the tardigrade Hypsibius dujardini.</title>
        <authorList>
            <person name="Yoshida Y."/>
            <person name="Koutsovoulos G."/>
            <person name="Laetsch D."/>
            <person name="Stevens L."/>
            <person name="Kumar S."/>
            <person name="Horikawa D."/>
            <person name="Ishino K."/>
            <person name="Komine S."/>
            <person name="Tomita M."/>
            <person name="Blaxter M."/>
            <person name="Arakawa K."/>
        </authorList>
    </citation>
    <scope>NUCLEOTIDE SEQUENCE [LARGE SCALE GENOMIC DNA]</scope>
    <source>
        <strain evidence="2">Z151</strain>
    </source>
</reference>
<gene>
    <name evidence="1" type="ORF">BV898_08735</name>
</gene>
<name>A0A1W0WPM5_HYPEX</name>
<dbReference type="EMBL" id="MTYJ01000065">
    <property type="protein sequence ID" value="OQV17155.1"/>
    <property type="molecule type" value="Genomic_DNA"/>
</dbReference>
<evidence type="ECO:0000313" key="2">
    <source>
        <dbReference type="Proteomes" id="UP000192578"/>
    </source>
</evidence>